<keyword evidence="2" id="KW-1185">Reference proteome</keyword>
<dbReference type="AlphaFoldDB" id="A0A091DF30"/>
<evidence type="ECO:0000313" key="2">
    <source>
        <dbReference type="Proteomes" id="UP000028990"/>
    </source>
</evidence>
<proteinExistence type="predicted"/>
<protein>
    <submittedName>
        <fullName evidence="1">Uncharacterized protein</fullName>
    </submittedName>
</protein>
<name>A0A091DF30_FUKDA</name>
<dbReference type="Proteomes" id="UP000028990">
    <property type="component" value="Unassembled WGS sequence"/>
</dbReference>
<evidence type="ECO:0000313" key="1">
    <source>
        <dbReference type="EMBL" id="KFO21411.1"/>
    </source>
</evidence>
<sequence>MRVFSNKPSLFWQEFKDRNWALSNPSSTFHCEPAGPAEGLPAPSSSSSMGWAKIGASVLLPASLEPAADPDGCRVLGGWVVSAEAARSPHLYWSLSRACFTAPCPLYSTKNSTSLVAQRVTPVSWGLPNLMDHGHDSSPTGRTGTHCGPLLLRFITVQMLRQDTLNALKLMRGLGETLELPRGTDAFVCFLNVTPEAPVATGREAASPPVTHQGWRSPRLPHLDPALATLSALLGPNAPGEWGLEQPGRRDLQWEMGTAEAGEDKRTFSHPVAVGLSHRPGSPPGSAGPGAPKLQVFRSETFWSSQLHQPGSGGGGWAARRPRTRKPCYGLIEGLFLLIRQDALPEVSVDAGRRLGTEQAVALC</sequence>
<organism evidence="1 2">
    <name type="scientific">Fukomys damarensis</name>
    <name type="common">Damaraland mole rat</name>
    <name type="synonym">Cryptomys damarensis</name>
    <dbReference type="NCBI Taxonomy" id="885580"/>
    <lineage>
        <taxon>Eukaryota</taxon>
        <taxon>Metazoa</taxon>
        <taxon>Chordata</taxon>
        <taxon>Craniata</taxon>
        <taxon>Vertebrata</taxon>
        <taxon>Euteleostomi</taxon>
        <taxon>Mammalia</taxon>
        <taxon>Eutheria</taxon>
        <taxon>Euarchontoglires</taxon>
        <taxon>Glires</taxon>
        <taxon>Rodentia</taxon>
        <taxon>Hystricomorpha</taxon>
        <taxon>Bathyergidae</taxon>
        <taxon>Fukomys</taxon>
    </lineage>
</organism>
<reference evidence="1 2" key="1">
    <citation type="submission" date="2013-11" db="EMBL/GenBank/DDBJ databases">
        <title>The Damaraland mole rat (Fukomys damarensis) genome and evolution of African mole rats.</title>
        <authorList>
            <person name="Gladyshev V.N."/>
            <person name="Fang X."/>
        </authorList>
    </citation>
    <scope>NUCLEOTIDE SEQUENCE [LARGE SCALE GENOMIC DNA]</scope>
    <source>
        <tissue evidence="1">Liver</tissue>
    </source>
</reference>
<gene>
    <name evidence="1" type="ORF">H920_17205</name>
</gene>
<accession>A0A091DF30</accession>
<dbReference type="EMBL" id="KN124379">
    <property type="protein sequence ID" value="KFO21411.1"/>
    <property type="molecule type" value="Genomic_DNA"/>
</dbReference>